<dbReference type="Proteomes" id="UP001596298">
    <property type="component" value="Unassembled WGS sequence"/>
</dbReference>
<evidence type="ECO:0000313" key="4">
    <source>
        <dbReference type="Proteomes" id="UP001596298"/>
    </source>
</evidence>
<evidence type="ECO:0000256" key="1">
    <source>
        <dbReference type="SAM" id="MobiDB-lite"/>
    </source>
</evidence>
<gene>
    <name evidence="3" type="ORF">ACFQDH_12855</name>
</gene>
<feature type="compositionally biased region" description="Low complexity" evidence="1">
    <location>
        <begin position="220"/>
        <end position="301"/>
    </location>
</feature>
<feature type="transmembrane region" description="Helical" evidence="2">
    <location>
        <begin position="127"/>
        <end position="149"/>
    </location>
</feature>
<proteinExistence type="predicted"/>
<feature type="compositionally biased region" description="Gly residues" evidence="1">
    <location>
        <begin position="164"/>
        <end position="188"/>
    </location>
</feature>
<feature type="compositionally biased region" description="Polar residues" evidence="1">
    <location>
        <begin position="348"/>
        <end position="381"/>
    </location>
</feature>
<accession>A0ABW2AH49</accession>
<feature type="transmembrane region" description="Helical" evidence="2">
    <location>
        <begin position="9"/>
        <end position="29"/>
    </location>
</feature>
<comment type="caution">
    <text evidence="3">The sequence shown here is derived from an EMBL/GenBank/DDBJ whole genome shotgun (WGS) entry which is preliminary data.</text>
</comment>
<reference evidence="4" key="1">
    <citation type="journal article" date="2019" name="Int. J. Syst. Evol. Microbiol.">
        <title>The Global Catalogue of Microorganisms (GCM) 10K type strain sequencing project: providing services to taxonomists for standard genome sequencing and annotation.</title>
        <authorList>
            <consortium name="The Broad Institute Genomics Platform"/>
            <consortium name="The Broad Institute Genome Sequencing Center for Infectious Disease"/>
            <person name="Wu L."/>
            <person name="Ma J."/>
        </authorList>
    </citation>
    <scope>NUCLEOTIDE SEQUENCE [LARGE SCALE GENOMIC DNA]</scope>
    <source>
        <strain evidence="4">CCUG 58127</strain>
    </source>
</reference>
<feature type="compositionally biased region" description="Polar residues" evidence="1">
    <location>
        <begin position="409"/>
        <end position="430"/>
    </location>
</feature>
<feature type="compositionally biased region" description="Polar residues" evidence="1">
    <location>
        <begin position="499"/>
        <end position="509"/>
    </location>
</feature>
<name>A0ABW2AH49_9MICO</name>
<dbReference type="RefSeq" id="WP_382401874.1">
    <property type="nucleotide sequence ID" value="NZ_JBHSWH010000001.1"/>
</dbReference>
<feature type="region of interest" description="Disordered" evidence="1">
    <location>
        <begin position="154"/>
        <end position="540"/>
    </location>
</feature>
<keyword evidence="2" id="KW-0812">Transmembrane</keyword>
<organism evidence="3 4">
    <name type="scientific">Flexivirga alba</name>
    <dbReference type="NCBI Taxonomy" id="702742"/>
    <lineage>
        <taxon>Bacteria</taxon>
        <taxon>Bacillati</taxon>
        <taxon>Actinomycetota</taxon>
        <taxon>Actinomycetes</taxon>
        <taxon>Micrococcales</taxon>
        <taxon>Dermacoccaceae</taxon>
        <taxon>Flexivirga</taxon>
    </lineage>
</organism>
<sequence length="540" mass="55967">MNSLGNKKLLAVPAIVAVIGLVLLIIGLLSGSTVKLTQFSSGSSLSMSGGFSVYSPTAADRTAAICNLDGKTLPRPTKDFSVSASGTKYYEIARSSQDKGTVTCSNNAGKLYAGDRADKIGGGFHTLGIVLGGILLVLGLIGVIALFLLGKKKGGSSATPDQGPQGGYGQPYGQPGYGQQGQQGGYQGYGQQAQGQPGQQQGVYGQPQGQAGHPSTPSHGQPATPQQGYQQQSYQQQQGQSPYGQQGQAQGQSPYGQQGQQGQYPYGQPQGQSPYGQQGQPQASPYGQQPQQGQQPSPYGEQGYGQQGYGQQPTGQQGQSPYGQQPQQGQQVAYGQGGQPQGRHSSPYGEQQGQQDFNNAPTQPVSSDEVNQGSGTEQQGASQLPGSPQAQPPQPEPSYGAGQDRSEAATETVSSDEVNRLSYGQSSTPAYEQPGYQSTPQGGQSPQGVQPSYGTGDRSDEPTQAISGLPLSTGGQPYGGTEGGDIHDQATTAVPAVSPDQQADQQQGERNPWVLQRPDAEQGTEKDAGDGSDGQNGEQH</sequence>
<dbReference type="EMBL" id="JBHSWH010000001">
    <property type="protein sequence ID" value="MFC6706122.1"/>
    <property type="molecule type" value="Genomic_DNA"/>
</dbReference>
<protein>
    <submittedName>
        <fullName evidence="3">Uncharacterized protein</fullName>
    </submittedName>
</protein>
<keyword evidence="2" id="KW-0472">Membrane</keyword>
<keyword evidence="4" id="KW-1185">Reference proteome</keyword>
<evidence type="ECO:0000256" key="2">
    <source>
        <dbReference type="SAM" id="Phobius"/>
    </source>
</evidence>
<keyword evidence="2" id="KW-1133">Transmembrane helix</keyword>
<feature type="compositionally biased region" description="Low complexity" evidence="1">
    <location>
        <begin position="189"/>
        <end position="212"/>
    </location>
</feature>
<feature type="compositionally biased region" description="Low complexity" evidence="1">
    <location>
        <begin position="309"/>
        <end position="334"/>
    </location>
</feature>
<feature type="compositionally biased region" description="Low complexity" evidence="1">
    <location>
        <begin position="433"/>
        <end position="454"/>
    </location>
</feature>
<evidence type="ECO:0000313" key="3">
    <source>
        <dbReference type="EMBL" id="MFC6706122.1"/>
    </source>
</evidence>
<feature type="compositionally biased region" description="Basic and acidic residues" evidence="1">
    <location>
        <begin position="518"/>
        <end position="529"/>
    </location>
</feature>